<evidence type="ECO:0000256" key="1">
    <source>
        <dbReference type="SAM" id="MobiDB-lite"/>
    </source>
</evidence>
<keyword evidence="4" id="KW-1185">Reference proteome</keyword>
<sequence length="254" mass="28470">MRYHADIETVNESTPMVDAENGNARGSSSRTSSPRILRFLHFLGGGIYAPDGSTYNPIEELLNAEDPEERDRLTERWKTNRLDELSFVGVVAALLAGVLTSTGSWPNISSGSQDAWPVRTCWFCGIILSLFSILTAADQTIRLHRLSSHRDAYKKIRILLSTSKSKRRRSKKTGRQQPKTLLVYTWQLPVIFLTTATLAMILGMLFHVWNATKNVGWSDPSTKVALIFTLVAVICITMFFGGQIMLYVPDNETE</sequence>
<keyword evidence="2" id="KW-0812">Transmembrane</keyword>
<protein>
    <submittedName>
        <fullName evidence="3">Uncharacterized protein</fullName>
    </submittedName>
</protein>
<evidence type="ECO:0000313" key="4">
    <source>
        <dbReference type="Proteomes" id="UP000800200"/>
    </source>
</evidence>
<keyword evidence="2" id="KW-1133">Transmembrane helix</keyword>
<evidence type="ECO:0000313" key="3">
    <source>
        <dbReference type="EMBL" id="KAF2182400.1"/>
    </source>
</evidence>
<proteinExistence type="predicted"/>
<feature type="region of interest" description="Disordered" evidence="1">
    <location>
        <begin position="11"/>
        <end position="31"/>
    </location>
</feature>
<name>A0A6A6DWP2_9PEZI</name>
<feature type="transmembrane region" description="Helical" evidence="2">
    <location>
        <begin position="85"/>
        <end position="104"/>
    </location>
</feature>
<gene>
    <name evidence="3" type="ORF">K469DRAFT_752181</name>
</gene>
<reference evidence="3" key="1">
    <citation type="journal article" date="2020" name="Stud. Mycol.">
        <title>101 Dothideomycetes genomes: a test case for predicting lifestyles and emergence of pathogens.</title>
        <authorList>
            <person name="Haridas S."/>
            <person name="Albert R."/>
            <person name="Binder M."/>
            <person name="Bloem J."/>
            <person name="Labutti K."/>
            <person name="Salamov A."/>
            <person name="Andreopoulos B."/>
            <person name="Baker S."/>
            <person name="Barry K."/>
            <person name="Bills G."/>
            <person name="Bluhm B."/>
            <person name="Cannon C."/>
            <person name="Castanera R."/>
            <person name="Culley D."/>
            <person name="Daum C."/>
            <person name="Ezra D."/>
            <person name="Gonzalez J."/>
            <person name="Henrissat B."/>
            <person name="Kuo A."/>
            <person name="Liang C."/>
            <person name="Lipzen A."/>
            <person name="Lutzoni F."/>
            <person name="Magnuson J."/>
            <person name="Mondo S."/>
            <person name="Nolan M."/>
            <person name="Ohm R."/>
            <person name="Pangilinan J."/>
            <person name="Park H.-J."/>
            <person name="Ramirez L."/>
            <person name="Alfaro M."/>
            <person name="Sun H."/>
            <person name="Tritt A."/>
            <person name="Yoshinaga Y."/>
            <person name="Zwiers L.-H."/>
            <person name="Turgeon B."/>
            <person name="Goodwin S."/>
            <person name="Spatafora J."/>
            <person name="Crous P."/>
            <person name="Grigoriev I."/>
        </authorList>
    </citation>
    <scope>NUCLEOTIDE SEQUENCE</scope>
    <source>
        <strain evidence="3">CBS 207.26</strain>
    </source>
</reference>
<organism evidence="3 4">
    <name type="scientific">Zopfia rhizophila CBS 207.26</name>
    <dbReference type="NCBI Taxonomy" id="1314779"/>
    <lineage>
        <taxon>Eukaryota</taxon>
        <taxon>Fungi</taxon>
        <taxon>Dikarya</taxon>
        <taxon>Ascomycota</taxon>
        <taxon>Pezizomycotina</taxon>
        <taxon>Dothideomycetes</taxon>
        <taxon>Dothideomycetes incertae sedis</taxon>
        <taxon>Zopfiaceae</taxon>
        <taxon>Zopfia</taxon>
    </lineage>
</organism>
<dbReference type="Proteomes" id="UP000800200">
    <property type="component" value="Unassembled WGS sequence"/>
</dbReference>
<dbReference type="EMBL" id="ML994648">
    <property type="protein sequence ID" value="KAF2182400.1"/>
    <property type="molecule type" value="Genomic_DNA"/>
</dbReference>
<feature type="transmembrane region" description="Helical" evidence="2">
    <location>
        <begin position="116"/>
        <end position="137"/>
    </location>
</feature>
<feature type="transmembrane region" description="Helical" evidence="2">
    <location>
        <begin position="226"/>
        <end position="248"/>
    </location>
</feature>
<keyword evidence="2" id="KW-0472">Membrane</keyword>
<dbReference type="AlphaFoldDB" id="A0A6A6DWP2"/>
<feature type="transmembrane region" description="Helical" evidence="2">
    <location>
        <begin position="181"/>
        <end position="206"/>
    </location>
</feature>
<accession>A0A6A6DWP2</accession>
<dbReference type="OrthoDB" id="2150604at2759"/>
<evidence type="ECO:0000256" key="2">
    <source>
        <dbReference type="SAM" id="Phobius"/>
    </source>
</evidence>